<protein>
    <submittedName>
        <fullName evidence="5">Flavin reductase family protein</fullName>
    </submittedName>
</protein>
<comment type="cofactor">
    <cofactor evidence="1">
        <name>FMN</name>
        <dbReference type="ChEBI" id="CHEBI:58210"/>
    </cofactor>
</comment>
<gene>
    <name evidence="5" type="ORF">KM029_21370</name>
</gene>
<dbReference type="Gene3D" id="2.30.110.10">
    <property type="entry name" value="Electron Transport, Fmn-binding Protein, Chain A"/>
    <property type="match status" value="1"/>
</dbReference>
<proteinExistence type="inferred from homology"/>
<organism evidence="5 6">
    <name type="scientific">Flammeovirga kamogawensis</name>
    <dbReference type="NCBI Taxonomy" id="373891"/>
    <lineage>
        <taxon>Bacteria</taxon>
        <taxon>Pseudomonadati</taxon>
        <taxon>Bacteroidota</taxon>
        <taxon>Cytophagia</taxon>
        <taxon>Cytophagales</taxon>
        <taxon>Flammeovirgaceae</taxon>
        <taxon>Flammeovirga</taxon>
    </lineage>
</organism>
<dbReference type="Pfam" id="PF01613">
    <property type="entry name" value="Flavin_Reduct"/>
    <property type="match status" value="1"/>
</dbReference>
<dbReference type="SMART" id="SM00903">
    <property type="entry name" value="Flavin_Reduct"/>
    <property type="match status" value="1"/>
</dbReference>
<name>A0ABX8H4V2_9BACT</name>
<evidence type="ECO:0000259" key="4">
    <source>
        <dbReference type="SMART" id="SM00903"/>
    </source>
</evidence>
<dbReference type="PANTHER" id="PTHR43567:SF1">
    <property type="entry name" value="FLAVOREDOXIN"/>
    <property type="match status" value="1"/>
</dbReference>
<evidence type="ECO:0000313" key="6">
    <source>
        <dbReference type="Proteomes" id="UP000682802"/>
    </source>
</evidence>
<sequence>MKLSELLNIVLVVILIGVIIKYNYDVSDNQKIAKELINSEAVVDSLHIKKSVGKRPYLFPMPIGVIGSYDSSGTPNIMAASWIGIVNSKPLSIGVSLRPATYTYKNVMRTKSFTVNIANEKLISYIDWVGHYSGKDMNKFEKLSLTPVRSKLVDAPYVNEFPVVLECKVVNITNLGKHTHFVGEIMDVKVDTALLKDDNKNLIDIYKLRPVMTGQGSGYFGIGQHLGRGGKVYQRLNIIP</sequence>
<evidence type="ECO:0000256" key="1">
    <source>
        <dbReference type="ARBA" id="ARBA00001917"/>
    </source>
</evidence>
<keyword evidence="6" id="KW-1185">Reference proteome</keyword>
<dbReference type="SUPFAM" id="SSF50475">
    <property type="entry name" value="FMN-binding split barrel"/>
    <property type="match status" value="1"/>
</dbReference>
<dbReference type="InterPro" id="IPR052174">
    <property type="entry name" value="Flavoredoxin"/>
</dbReference>
<dbReference type="RefSeq" id="WP_205125506.1">
    <property type="nucleotide sequence ID" value="NZ_CP076129.1"/>
</dbReference>
<accession>A0ABX8H4V2</accession>
<dbReference type="Proteomes" id="UP000682802">
    <property type="component" value="Chromosome 2"/>
</dbReference>
<feature type="domain" description="Flavin reductase like" evidence="4">
    <location>
        <begin position="59"/>
        <end position="204"/>
    </location>
</feature>
<comment type="similarity">
    <text evidence="3">Belongs to the flavoredoxin family.</text>
</comment>
<keyword evidence="2" id="KW-0285">Flavoprotein</keyword>
<dbReference type="InterPro" id="IPR012349">
    <property type="entry name" value="Split_barrel_FMN-bd"/>
</dbReference>
<evidence type="ECO:0000256" key="2">
    <source>
        <dbReference type="ARBA" id="ARBA00022630"/>
    </source>
</evidence>
<evidence type="ECO:0000313" key="5">
    <source>
        <dbReference type="EMBL" id="QWG10235.1"/>
    </source>
</evidence>
<dbReference type="PANTHER" id="PTHR43567">
    <property type="entry name" value="FLAVOREDOXIN-RELATED-RELATED"/>
    <property type="match status" value="1"/>
</dbReference>
<dbReference type="EMBL" id="CP076129">
    <property type="protein sequence ID" value="QWG10235.1"/>
    <property type="molecule type" value="Genomic_DNA"/>
</dbReference>
<evidence type="ECO:0000256" key="3">
    <source>
        <dbReference type="ARBA" id="ARBA00038054"/>
    </source>
</evidence>
<reference evidence="5 6" key="1">
    <citation type="submission" date="2021-05" db="EMBL/GenBank/DDBJ databases">
        <title>Comparative genomic studies on the polysaccharide-degrading batcterial strains of the Flammeovirga genus.</title>
        <authorList>
            <person name="Zewei F."/>
            <person name="Zheng Z."/>
            <person name="Yu L."/>
            <person name="Ruyue G."/>
            <person name="Yanhong M."/>
            <person name="Yuanyuan C."/>
            <person name="Jingyan G."/>
            <person name="Wenjun H."/>
        </authorList>
    </citation>
    <scope>NUCLEOTIDE SEQUENCE [LARGE SCALE GENOMIC DNA]</scope>
    <source>
        <strain evidence="5 6">YS10</strain>
    </source>
</reference>
<dbReference type="InterPro" id="IPR002563">
    <property type="entry name" value="Flavin_Rdtase-like_dom"/>
</dbReference>